<dbReference type="PANTHER" id="PTHR14009:SF1">
    <property type="entry name" value="MITOCHONDRIAL PROTON_CALCIUM EXCHANGER PROTEIN"/>
    <property type="match status" value="1"/>
</dbReference>
<dbReference type="GO" id="GO:0043022">
    <property type="term" value="F:ribosome binding"/>
    <property type="evidence" value="ECO:0007669"/>
    <property type="project" value="InterPro"/>
</dbReference>
<keyword evidence="5 7" id="KW-0496">Mitochondrion</keyword>
<sequence length="541" mass="59722">MMGNARALSQGVTPALLGRHVSRNVKVSAIALLIPRSMSTDHHRHDPSSSGPPPGFNVEQAKKPLPKDSTGSVAKKEDKKIDPNPKDAAVLKPADASAAAKADTEVVATKKGVMEKGDAAQKAKEEKKLTFWEKVKKEAHHYWDGSKLLAAEAKIGWRLALKMAAGYELTRRENKQLQRTVQDLGRLVPFSVFIIVPVGEALLPLALKLFPNMLPSTFEGQKSKEAKATLLRSTRKEVSQFLRQTLGESGLPVSQATTQKEEFSNFFRKVRATGETPTAEDVIKVCKVCKVCKVFRDDLTLDNLSRPQLVSMCKYMNLNTFGTDMMLRYQIRHRMRQIKRGDKAISYEGVDSLTVAELQAACAARGIRTHSVSPARMRADLQTWLDLRLKEGVHSTLLVLSNAYMYVQGSGEGYNKVGALIGVMSAIPEELYHEIELEVHSAEGAATNKQRLEVIKEQQDLIEDEAEQDQASQSSGFATPRDTDDIDEKEERLAQDQAEGLGKKQVSEMAEAEMELAKATESNASLEREIHASSGASKEQK</sequence>
<evidence type="ECO:0000256" key="8">
    <source>
        <dbReference type="SAM" id="MobiDB-lite"/>
    </source>
</evidence>
<evidence type="ECO:0000256" key="6">
    <source>
        <dbReference type="ARBA" id="ARBA00023136"/>
    </source>
</evidence>
<reference evidence="10 11" key="2">
    <citation type="journal article" date="2017" name="Sci. Rep.">
        <title>A mobile pathogenicity chromosome in Fusarium oxysporum for infection of multiple cucurbit species.</title>
        <authorList>
            <person name="van Dam P."/>
            <person name="Fokkens L."/>
            <person name="Ayukawa Y."/>
            <person name="van der Gragt M."/>
            <person name="Ter Horst A."/>
            <person name="Brankovics B."/>
            <person name="Houterman P.M."/>
            <person name="Arie T."/>
            <person name="Rep M."/>
        </authorList>
    </citation>
    <scope>NUCLEOTIDE SEQUENCE [LARGE SCALE GENOMIC DNA]</scope>
    <source>
        <strain evidence="10 11">Forc016</strain>
    </source>
</reference>
<dbReference type="InterPro" id="IPR044202">
    <property type="entry name" value="LETM1/MDM38-like"/>
</dbReference>
<organism evidence="10 11">
    <name type="scientific">Fusarium oxysporum f. sp. radicis-cucumerinum</name>
    <dbReference type="NCBI Taxonomy" id="327505"/>
    <lineage>
        <taxon>Eukaryota</taxon>
        <taxon>Fungi</taxon>
        <taxon>Dikarya</taxon>
        <taxon>Ascomycota</taxon>
        <taxon>Pezizomycotina</taxon>
        <taxon>Sordariomycetes</taxon>
        <taxon>Hypocreomycetidae</taxon>
        <taxon>Hypocreales</taxon>
        <taxon>Nectriaceae</taxon>
        <taxon>Fusarium</taxon>
        <taxon>Fusarium oxysporum species complex</taxon>
    </lineage>
</organism>
<dbReference type="GO" id="GO:0005743">
    <property type="term" value="C:mitochondrial inner membrane"/>
    <property type="evidence" value="ECO:0007669"/>
    <property type="project" value="UniProtKB-SubCell"/>
</dbReference>
<evidence type="ECO:0000256" key="1">
    <source>
        <dbReference type="ARBA" id="ARBA00004434"/>
    </source>
</evidence>
<dbReference type="GO" id="GO:0030003">
    <property type="term" value="P:intracellular monoatomic cation homeostasis"/>
    <property type="evidence" value="ECO:0007669"/>
    <property type="project" value="TreeGrafter"/>
</dbReference>
<dbReference type="PANTHER" id="PTHR14009">
    <property type="entry name" value="LEUCINE ZIPPER-EF-HAND CONTAINING TRANSMEMBRANE PROTEIN"/>
    <property type="match status" value="1"/>
</dbReference>
<dbReference type="STRING" id="327505.A0A2H3FVR1"/>
<evidence type="ECO:0000256" key="5">
    <source>
        <dbReference type="ARBA" id="ARBA00023128"/>
    </source>
</evidence>
<feature type="region of interest" description="Disordered" evidence="8">
    <location>
        <begin position="464"/>
        <end position="541"/>
    </location>
</feature>
<name>A0A2H3FVR1_FUSOX</name>
<feature type="region of interest" description="Disordered" evidence="8">
    <location>
        <begin position="38"/>
        <end position="95"/>
    </location>
</feature>
<evidence type="ECO:0000256" key="4">
    <source>
        <dbReference type="ARBA" id="ARBA00022989"/>
    </source>
</evidence>
<keyword evidence="4" id="KW-1133">Transmembrane helix</keyword>
<dbReference type="Pfam" id="PF07766">
    <property type="entry name" value="LETM1_RBD"/>
    <property type="match status" value="1"/>
</dbReference>
<dbReference type="PROSITE" id="PS51758">
    <property type="entry name" value="LETM1_RBD"/>
    <property type="match status" value="1"/>
</dbReference>
<gene>
    <name evidence="10" type="ORF">AU210_015939</name>
</gene>
<evidence type="ECO:0000313" key="10">
    <source>
        <dbReference type="EMBL" id="PCD22140.1"/>
    </source>
</evidence>
<keyword evidence="3" id="KW-0999">Mitochondrion inner membrane</keyword>
<reference evidence="10 11" key="1">
    <citation type="journal article" date="2016" name="Environ. Microbiol.">
        <title>Effector profiles distinguish formae speciales of Fusarium oxysporum.</title>
        <authorList>
            <person name="van Dam P."/>
            <person name="Fokkens L."/>
            <person name="Schmidt S.M."/>
            <person name="Linmans J.H."/>
            <person name="Kistler H.C."/>
            <person name="Ma L.J."/>
            <person name="Rep M."/>
        </authorList>
    </citation>
    <scope>NUCLEOTIDE SEQUENCE [LARGE SCALE GENOMIC DNA]</scope>
    <source>
        <strain evidence="10 11">Forc016</strain>
    </source>
</reference>
<evidence type="ECO:0000256" key="3">
    <source>
        <dbReference type="ARBA" id="ARBA00022792"/>
    </source>
</evidence>
<accession>A0A2H3FVR1</accession>
<comment type="subcellular location">
    <subcellularLocation>
        <location evidence="1">Mitochondrion inner membrane</location>
        <topology evidence="1">Single-pass membrane protein</topology>
    </subcellularLocation>
</comment>
<feature type="compositionally biased region" description="Basic and acidic residues" evidence="8">
    <location>
        <begin position="74"/>
        <end position="85"/>
    </location>
</feature>
<evidence type="ECO:0000256" key="2">
    <source>
        <dbReference type="ARBA" id="ARBA00022692"/>
    </source>
</evidence>
<feature type="domain" description="Letm1 RBD" evidence="9">
    <location>
        <begin position="230"/>
        <end position="460"/>
    </location>
</feature>
<protein>
    <recommendedName>
        <fullName evidence="9">Letm1 RBD domain-containing protein</fullName>
    </recommendedName>
</protein>
<dbReference type="InterPro" id="IPR033122">
    <property type="entry name" value="LETM1-like_RBD"/>
</dbReference>
<keyword evidence="6" id="KW-0472">Membrane</keyword>
<dbReference type="Proteomes" id="UP000219602">
    <property type="component" value="Chromosome RC"/>
</dbReference>
<evidence type="ECO:0000313" key="11">
    <source>
        <dbReference type="Proteomes" id="UP000219602"/>
    </source>
</evidence>
<evidence type="ECO:0000256" key="7">
    <source>
        <dbReference type="PROSITE-ProRule" id="PRU01094"/>
    </source>
</evidence>
<proteinExistence type="predicted"/>
<dbReference type="AlphaFoldDB" id="A0A2H3FVR1"/>
<keyword evidence="2" id="KW-0812">Transmembrane</keyword>
<comment type="caution">
    <text evidence="10">The sequence shown here is derived from an EMBL/GenBank/DDBJ whole genome shotgun (WGS) entry which is preliminary data.</text>
</comment>
<dbReference type="EMBL" id="MABQ02000012">
    <property type="protein sequence ID" value="PCD22140.1"/>
    <property type="molecule type" value="Genomic_DNA"/>
</dbReference>
<evidence type="ECO:0000259" key="9">
    <source>
        <dbReference type="PROSITE" id="PS51758"/>
    </source>
</evidence>